<comment type="caution">
    <text evidence="1">The sequence shown here is derived from an EMBL/GenBank/DDBJ whole genome shotgun (WGS) entry which is preliminary data.</text>
</comment>
<dbReference type="AlphaFoldDB" id="A0A1V9YJ27"/>
<gene>
    <name evidence="1" type="ORF">ACHHYP_11502</name>
</gene>
<dbReference type="EMBL" id="JNBR01001615">
    <property type="protein sequence ID" value="OQR85712.1"/>
    <property type="molecule type" value="Genomic_DNA"/>
</dbReference>
<keyword evidence="2" id="KW-1185">Reference proteome</keyword>
<organism evidence="1 2">
    <name type="scientific">Achlya hypogyna</name>
    <name type="common">Oomycete</name>
    <name type="synonym">Protoachlya hypogyna</name>
    <dbReference type="NCBI Taxonomy" id="1202772"/>
    <lineage>
        <taxon>Eukaryota</taxon>
        <taxon>Sar</taxon>
        <taxon>Stramenopiles</taxon>
        <taxon>Oomycota</taxon>
        <taxon>Saprolegniomycetes</taxon>
        <taxon>Saprolegniales</taxon>
        <taxon>Achlyaceae</taxon>
        <taxon>Achlya</taxon>
    </lineage>
</organism>
<name>A0A1V9YJ27_ACHHY</name>
<protein>
    <submittedName>
        <fullName evidence="1">Uncharacterized protein</fullName>
    </submittedName>
</protein>
<evidence type="ECO:0000313" key="2">
    <source>
        <dbReference type="Proteomes" id="UP000243579"/>
    </source>
</evidence>
<evidence type="ECO:0000313" key="1">
    <source>
        <dbReference type="EMBL" id="OQR85712.1"/>
    </source>
</evidence>
<dbReference type="Proteomes" id="UP000243579">
    <property type="component" value="Unassembled WGS sequence"/>
</dbReference>
<reference evidence="1 2" key="1">
    <citation type="journal article" date="2014" name="Genome Biol. Evol.">
        <title>The secreted proteins of Achlya hypogyna and Thraustotheca clavata identify the ancestral oomycete secretome and reveal gene acquisitions by horizontal gene transfer.</title>
        <authorList>
            <person name="Misner I."/>
            <person name="Blouin N."/>
            <person name="Leonard G."/>
            <person name="Richards T.A."/>
            <person name="Lane C.E."/>
        </authorList>
    </citation>
    <scope>NUCLEOTIDE SEQUENCE [LARGE SCALE GENOMIC DNA]</scope>
    <source>
        <strain evidence="1 2">ATCC 48635</strain>
    </source>
</reference>
<sequence length="83" mass="8781">MDAECPTCAAPALPASAKLDGLLHRIKASGAAIDTSCRCSVCESEAQITDAVCSDCEEPLRSDAEKVYYLSRRIELFAATKAA</sequence>
<proteinExistence type="predicted"/>
<accession>A0A1V9YJ27</accession>